<dbReference type="Proteomes" id="UP000245048">
    <property type="component" value="Unassembled WGS sequence"/>
</dbReference>
<comment type="similarity">
    <text evidence="1">Belongs to the glycosyltransferase 20 family.</text>
</comment>
<proteinExistence type="inferred from homology"/>
<dbReference type="GO" id="GO:0003825">
    <property type="term" value="F:alpha,alpha-trehalose-phosphate synthase (UDP-forming) activity"/>
    <property type="evidence" value="ECO:0007669"/>
    <property type="project" value="TreeGrafter"/>
</dbReference>
<evidence type="ECO:0000313" key="2">
    <source>
        <dbReference type="EMBL" id="PWC29923.1"/>
    </source>
</evidence>
<dbReference type="PANTHER" id="PTHR10788">
    <property type="entry name" value="TREHALOSE-6-PHOSPHATE SYNTHASE"/>
    <property type="match status" value="1"/>
</dbReference>
<dbReference type="InterPro" id="IPR001830">
    <property type="entry name" value="Glyco_trans_20"/>
</dbReference>
<dbReference type="RefSeq" id="WP_109515558.1">
    <property type="nucleotide sequence ID" value="NZ_PDOA01000002.1"/>
</dbReference>
<dbReference type="PANTHER" id="PTHR10788:SF106">
    <property type="entry name" value="BCDNA.GH08860"/>
    <property type="match status" value="1"/>
</dbReference>
<accession>A0A2U1V7Q2</accession>
<protein>
    <submittedName>
        <fullName evidence="2">Glucosylglycerol-phosphate synthase</fullName>
    </submittedName>
</protein>
<dbReference type="Pfam" id="PF00982">
    <property type="entry name" value="Glyco_transf_20"/>
    <property type="match status" value="1"/>
</dbReference>
<dbReference type="InterPro" id="IPR012764">
    <property type="entry name" value="Gluc_glyc_Psyn"/>
</dbReference>
<name>A0A2U1V7Q2_9PROT</name>
<dbReference type="GO" id="GO:0051473">
    <property type="term" value="P:glucosylglycerol biosynthetic process"/>
    <property type="evidence" value="ECO:0007669"/>
    <property type="project" value="InterPro"/>
</dbReference>
<dbReference type="SUPFAM" id="SSF53756">
    <property type="entry name" value="UDP-Glycosyltransferase/glycogen phosphorylase"/>
    <property type="match status" value="1"/>
</dbReference>
<keyword evidence="3" id="KW-1185">Reference proteome</keyword>
<sequence length="504" mass="55937">MSTKKSSLVIVYHRQPYEEAVEDGKVVFRPNRSPNGIVPTLKSFFQRTEPGAGAWVAWKHAQPGEAFERVVHIDDVNGGYTVSRLPLTPEEVESFYHVTSKEALWPVLHSFPWLFSYDNVDWDTFRSVNRKFAEAAAAQAEDDAVIWIHDYNLWLVPAYLRQLKPKAKIAFFHHTPFPAADVFNILPWRQEILESLLACDLVGFHIPRYARNFAELARALGGAEIAETVPVDAGFGAMGQALSEPDMPVKLRVGGRTVALDSAPVGTDAALIRSVVEKPASRAIQREIREGLGDRRLIMAVGRTDYTKGMIEAMEGFERLLERRPELIGQVKLVVTSVRAAASMKVYDDTQRNIEATVGRINGRFSKLDWTPVVLFSNSTPFETLLSYYHAADICLTTPLRDGLNLVAKEYVAAKAGTPGALVLSEFAGCAVELPDALLTNPYSKRNLDRALDEALDMPAAEAAERMRRMEAAVQRCDIACWADHVFAEFGKIGFGTTENRAAA</sequence>
<evidence type="ECO:0000313" key="3">
    <source>
        <dbReference type="Proteomes" id="UP000245048"/>
    </source>
</evidence>
<comment type="caution">
    <text evidence="2">The sequence shown here is derived from an EMBL/GenBank/DDBJ whole genome shotgun (WGS) entry which is preliminary data.</text>
</comment>
<dbReference type="AlphaFoldDB" id="A0A2U1V7Q2"/>
<evidence type="ECO:0000256" key="1">
    <source>
        <dbReference type="ARBA" id="ARBA00008799"/>
    </source>
</evidence>
<dbReference type="CDD" id="cd03788">
    <property type="entry name" value="GT20_TPS"/>
    <property type="match status" value="1"/>
</dbReference>
<dbReference type="EMBL" id="PDOA01000002">
    <property type="protein sequence ID" value="PWC29923.1"/>
    <property type="molecule type" value="Genomic_DNA"/>
</dbReference>
<dbReference type="Gene3D" id="3.40.50.2000">
    <property type="entry name" value="Glycogen Phosphorylase B"/>
    <property type="match status" value="2"/>
</dbReference>
<dbReference type="OrthoDB" id="9815690at2"/>
<organism evidence="2 3">
    <name type="scientific">Teichococcus aestuarii</name>
    <dbReference type="NCBI Taxonomy" id="568898"/>
    <lineage>
        <taxon>Bacteria</taxon>
        <taxon>Pseudomonadati</taxon>
        <taxon>Pseudomonadota</taxon>
        <taxon>Alphaproteobacteria</taxon>
        <taxon>Acetobacterales</taxon>
        <taxon>Roseomonadaceae</taxon>
        <taxon>Roseomonas</taxon>
    </lineage>
</organism>
<reference evidence="3" key="1">
    <citation type="submission" date="2017-10" db="EMBL/GenBank/DDBJ databases">
        <authorList>
            <person name="Toshchakov S.V."/>
            <person name="Goeva M.A."/>
        </authorList>
    </citation>
    <scope>NUCLEOTIDE SEQUENCE [LARGE SCALE GENOMIC DNA]</scope>
    <source>
        <strain evidence="3">JR1/69-1-13</strain>
    </source>
</reference>
<dbReference type="NCBIfam" id="TIGR02398">
    <property type="entry name" value="gluc_glyc_Psyn"/>
    <property type="match status" value="1"/>
</dbReference>
<dbReference type="GO" id="GO:0005992">
    <property type="term" value="P:trehalose biosynthetic process"/>
    <property type="evidence" value="ECO:0007669"/>
    <property type="project" value="InterPro"/>
</dbReference>
<gene>
    <name evidence="2" type="primary">ggpS</name>
    <name evidence="2" type="ORF">CR165_03360</name>
</gene>